<keyword evidence="3" id="KW-1185">Reference proteome</keyword>
<dbReference type="InterPro" id="IPR000182">
    <property type="entry name" value="GNAT_dom"/>
</dbReference>
<dbReference type="PANTHER" id="PTHR43792">
    <property type="entry name" value="GNAT FAMILY, PUTATIVE (AFU_ORTHOLOGUE AFUA_3G00765)-RELATED-RELATED"/>
    <property type="match status" value="1"/>
</dbReference>
<name>A0A9W9Q9Y1_9EURO</name>
<proteinExistence type="predicted"/>
<dbReference type="SUPFAM" id="SSF55729">
    <property type="entry name" value="Acyl-CoA N-acyltransferases (Nat)"/>
    <property type="match status" value="1"/>
</dbReference>
<reference evidence="2" key="2">
    <citation type="journal article" date="2023" name="IMA Fungus">
        <title>Comparative genomic study of the Penicillium genus elucidates a diverse pangenome and 15 lateral gene transfer events.</title>
        <authorList>
            <person name="Petersen C."/>
            <person name="Sorensen T."/>
            <person name="Nielsen M.R."/>
            <person name="Sondergaard T.E."/>
            <person name="Sorensen J.L."/>
            <person name="Fitzpatrick D.A."/>
            <person name="Frisvad J.C."/>
            <person name="Nielsen K.L."/>
        </authorList>
    </citation>
    <scope>NUCLEOTIDE SEQUENCE</scope>
    <source>
        <strain evidence="2">IBT 21472</strain>
    </source>
</reference>
<evidence type="ECO:0000313" key="2">
    <source>
        <dbReference type="EMBL" id="KAJ5324996.1"/>
    </source>
</evidence>
<dbReference type="Gene3D" id="3.40.630.30">
    <property type="match status" value="1"/>
</dbReference>
<reference evidence="2" key="1">
    <citation type="submission" date="2022-12" db="EMBL/GenBank/DDBJ databases">
        <authorList>
            <person name="Petersen C."/>
        </authorList>
    </citation>
    <scope>NUCLEOTIDE SEQUENCE</scope>
    <source>
        <strain evidence="2">IBT 21472</strain>
    </source>
</reference>
<dbReference type="EMBL" id="JAPZBO010000002">
    <property type="protein sequence ID" value="KAJ5324996.1"/>
    <property type="molecule type" value="Genomic_DNA"/>
</dbReference>
<evidence type="ECO:0000313" key="3">
    <source>
        <dbReference type="Proteomes" id="UP001147746"/>
    </source>
</evidence>
<dbReference type="PANTHER" id="PTHR43792:SF16">
    <property type="entry name" value="N-ACETYLTRANSFERASE DOMAIN-CONTAINING PROTEIN"/>
    <property type="match status" value="1"/>
</dbReference>
<dbReference type="InterPro" id="IPR051531">
    <property type="entry name" value="N-acetyltransferase"/>
</dbReference>
<dbReference type="InterPro" id="IPR016181">
    <property type="entry name" value="Acyl_CoA_acyltransferase"/>
</dbReference>
<gene>
    <name evidence="2" type="ORF">N7476_003596</name>
</gene>
<dbReference type="PROSITE" id="PS51186">
    <property type="entry name" value="GNAT"/>
    <property type="match status" value="1"/>
</dbReference>
<sequence>MTSLQPQPSESFAILTPRLIIFPTTIAISSKSYRALYAALHADENFCQVAFGEHFQARNWSDDETREWIETRDIGRCWNPRGLGDFAVGLRESISLDETISHYSTSVLKESEFTLLAGPNAERLDQIEWVGYAGVRDATTTSLPKRGVDDTNLPPWDEMVELRYGLSPKSWGKGIAKEAAEAVMQWAANERGVKRFIAETERDNRQSARLLDKLGFVASGTDYWKEPSEVEWELVVR</sequence>
<dbReference type="GO" id="GO:0016747">
    <property type="term" value="F:acyltransferase activity, transferring groups other than amino-acyl groups"/>
    <property type="evidence" value="ECO:0007669"/>
    <property type="project" value="InterPro"/>
</dbReference>
<dbReference type="Pfam" id="PF13302">
    <property type="entry name" value="Acetyltransf_3"/>
    <property type="match status" value="1"/>
</dbReference>
<feature type="domain" description="N-acetyltransferase" evidence="1">
    <location>
        <begin position="154"/>
        <end position="237"/>
    </location>
</feature>
<dbReference type="AlphaFoldDB" id="A0A9W9Q9Y1"/>
<organism evidence="2 3">
    <name type="scientific">Penicillium atrosanguineum</name>
    <dbReference type="NCBI Taxonomy" id="1132637"/>
    <lineage>
        <taxon>Eukaryota</taxon>
        <taxon>Fungi</taxon>
        <taxon>Dikarya</taxon>
        <taxon>Ascomycota</taxon>
        <taxon>Pezizomycotina</taxon>
        <taxon>Eurotiomycetes</taxon>
        <taxon>Eurotiomycetidae</taxon>
        <taxon>Eurotiales</taxon>
        <taxon>Aspergillaceae</taxon>
        <taxon>Penicillium</taxon>
    </lineage>
</organism>
<protein>
    <recommendedName>
        <fullName evidence="1">N-acetyltransferase domain-containing protein</fullName>
    </recommendedName>
</protein>
<dbReference type="Proteomes" id="UP001147746">
    <property type="component" value="Unassembled WGS sequence"/>
</dbReference>
<accession>A0A9W9Q9Y1</accession>
<comment type="caution">
    <text evidence="2">The sequence shown here is derived from an EMBL/GenBank/DDBJ whole genome shotgun (WGS) entry which is preliminary data.</text>
</comment>
<evidence type="ECO:0000259" key="1">
    <source>
        <dbReference type="PROSITE" id="PS51186"/>
    </source>
</evidence>